<dbReference type="AlphaFoldDB" id="A0A453N4Q0"/>
<accession>A0A453N4Q0</accession>
<reference evidence="2" key="1">
    <citation type="journal article" date="2014" name="Science">
        <title>Ancient hybridizations among the ancestral genomes of bread wheat.</title>
        <authorList>
            <consortium name="International Wheat Genome Sequencing Consortium,"/>
            <person name="Marcussen T."/>
            <person name="Sandve S.R."/>
            <person name="Heier L."/>
            <person name="Spannagl M."/>
            <person name="Pfeifer M."/>
            <person name="Jakobsen K.S."/>
            <person name="Wulff B.B."/>
            <person name="Steuernagel B."/>
            <person name="Mayer K.F."/>
            <person name="Olsen O.A."/>
        </authorList>
    </citation>
    <scope>NUCLEOTIDE SEQUENCE [LARGE SCALE GENOMIC DNA]</scope>
    <source>
        <strain evidence="2">cv. AL8/78</strain>
    </source>
</reference>
<dbReference type="EnsemblPlants" id="AET6Gv20233200.1">
    <property type="protein sequence ID" value="AET6Gv20233200.1"/>
    <property type="gene ID" value="AET6Gv20233200"/>
</dbReference>
<evidence type="ECO:0000313" key="2">
    <source>
        <dbReference type="Proteomes" id="UP000015105"/>
    </source>
</evidence>
<keyword evidence="2" id="KW-1185">Reference proteome</keyword>
<name>A0A453N4Q0_AEGTS</name>
<organism evidence="1 2">
    <name type="scientific">Aegilops tauschii subsp. strangulata</name>
    <name type="common">Goatgrass</name>
    <dbReference type="NCBI Taxonomy" id="200361"/>
    <lineage>
        <taxon>Eukaryota</taxon>
        <taxon>Viridiplantae</taxon>
        <taxon>Streptophyta</taxon>
        <taxon>Embryophyta</taxon>
        <taxon>Tracheophyta</taxon>
        <taxon>Spermatophyta</taxon>
        <taxon>Magnoliopsida</taxon>
        <taxon>Liliopsida</taxon>
        <taxon>Poales</taxon>
        <taxon>Poaceae</taxon>
        <taxon>BOP clade</taxon>
        <taxon>Pooideae</taxon>
        <taxon>Triticodae</taxon>
        <taxon>Triticeae</taxon>
        <taxon>Triticinae</taxon>
        <taxon>Aegilops</taxon>
    </lineage>
</organism>
<reference evidence="1" key="3">
    <citation type="journal article" date="2017" name="Nature">
        <title>Genome sequence of the progenitor of the wheat D genome Aegilops tauschii.</title>
        <authorList>
            <person name="Luo M.C."/>
            <person name="Gu Y.Q."/>
            <person name="Puiu D."/>
            <person name="Wang H."/>
            <person name="Twardziok S.O."/>
            <person name="Deal K.R."/>
            <person name="Huo N."/>
            <person name="Zhu T."/>
            <person name="Wang L."/>
            <person name="Wang Y."/>
            <person name="McGuire P.E."/>
            <person name="Liu S."/>
            <person name="Long H."/>
            <person name="Ramasamy R.K."/>
            <person name="Rodriguez J.C."/>
            <person name="Van S.L."/>
            <person name="Yuan L."/>
            <person name="Wang Z."/>
            <person name="Xia Z."/>
            <person name="Xiao L."/>
            <person name="Anderson O.D."/>
            <person name="Ouyang S."/>
            <person name="Liang Y."/>
            <person name="Zimin A.V."/>
            <person name="Pertea G."/>
            <person name="Qi P."/>
            <person name="Bennetzen J.L."/>
            <person name="Dai X."/>
            <person name="Dawson M.W."/>
            <person name="Muller H.G."/>
            <person name="Kugler K."/>
            <person name="Rivarola-Duarte L."/>
            <person name="Spannagl M."/>
            <person name="Mayer K.F.X."/>
            <person name="Lu F.H."/>
            <person name="Bevan M.W."/>
            <person name="Leroy P."/>
            <person name="Li P."/>
            <person name="You F.M."/>
            <person name="Sun Q."/>
            <person name="Liu Z."/>
            <person name="Lyons E."/>
            <person name="Wicker T."/>
            <person name="Salzberg S.L."/>
            <person name="Devos K.M."/>
            <person name="Dvorak J."/>
        </authorList>
    </citation>
    <scope>NUCLEOTIDE SEQUENCE [LARGE SCALE GENOMIC DNA]</scope>
    <source>
        <strain evidence="1">cv. AL8/78</strain>
    </source>
</reference>
<dbReference type="Gramene" id="AET6Gv20233200.1">
    <property type="protein sequence ID" value="AET6Gv20233200.1"/>
    <property type="gene ID" value="AET6Gv20233200"/>
</dbReference>
<evidence type="ECO:0000313" key="1">
    <source>
        <dbReference type="EnsemblPlants" id="AET6Gv20233200.1"/>
    </source>
</evidence>
<reference evidence="1" key="5">
    <citation type="journal article" date="2021" name="G3 (Bethesda)">
        <title>Aegilops tauschii genome assembly Aet v5.0 features greater sequence contiguity and improved annotation.</title>
        <authorList>
            <person name="Wang L."/>
            <person name="Zhu T."/>
            <person name="Rodriguez J.C."/>
            <person name="Deal K.R."/>
            <person name="Dubcovsky J."/>
            <person name="McGuire P.E."/>
            <person name="Lux T."/>
            <person name="Spannagl M."/>
            <person name="Mayer K.F.X."/>
            <person name="Baldrich P."/>
            <person name="Meyers B.C."/>
            <person name="Huo N."/>
            <person name="Gu Y.Q."/>
            <person name="Zhou H."/>
            <person name="Devos K.M."/>
            <person name="Bennetzen J.L."/>
            <person name="Unver T."/>
            <person name="Budak H."/>
            <person name="Gulick P.J."/>
            <person name="Galiba G."/>
            <person name="Kalapos B."/>
            <person name="Nelson D.R."/>
            <person name="Li P."/>
            <person name="You F.M."/>
            <person name="Luo M.C."/>
            <person name="Dvorak J."/>
        </authorList>
    </citation>
    <scope>NUCLEOTIDE SEQUENCE [LARGE SCALE GENOMIC DNA]</scope>
    <source>
        <strain evidence="1">cv. AL8/78</strain>
    </source>
</reference>
<reference evidence="1" key="4">
    <citation type="submission" date="2019-03" db="UniProtKB">
        <authorList>
            <consortium name="EnsemblPlants"/>
        </authorList>
    </citation>
    <scope>IDENTIFICATION</scope>
</reference>
<protein>
    <submittedName>
        <fullName evidence="1">Uncharacterized protein</fullName>
    </submittedName>
</protein>
<proteinExistence type="predicted"/>
<dbReference type="Proteomes" id="UP000015105">
    <property type="component" value="Chromosome 6D"/>
</dbReference>
<reference evidence="2" key="2">
    <citation type="journal article" date="2017" name="Nat. Plants">
        <title>The Aegilops tauschii genome reveals multiple impacts of transposons.</title>
        <authorList>
            <person name="Zhao G."/>
            <person name="Zou C."/>
            <person name="Li K."/>
            <person name="Wang K."/>
            <person name="Li T."/>
            <person name="Gao L."/>
            <person name="Zhang X."/>
            <person name="Wang H."/>
            <person name="Yang Z."/>
            <person name="Liu X."/>
            <person name="Jiang W."/>
            <person name="Mao L."/>
            <person name="Kong X."/>
            <person name="Jiao Y."/>
            <person name="Jia J."/>
        </authorList>
    </citation>
    <scope>NUCLEOTIDE SEQUENCE [LARGE SCALE GENOMIC DNA]</scope>
    <source>
        <strain evidence="2">cv. AL8/78</strain>
    </source>
</reference>
<sequence>ECVRSETTDQVTTAPPVRCVGCKNQTVPVRLMIAARVYLGQSSVPACDGSSKCSVF</sequence>